<dbReference type="Proteomes" id="UP000683575">
    <property type="component" value="Chromosome"/>
</dbReference>
<evidence type="ECO:0000313" key="3">
    <source>
        <dbReference type="Proteomes" id="UP000683575"/>
    </source>
</evidence>
<feature type="compositionally biased region" description="Low complexity" evidence="1">
    <location>
        <begin position="31"/>
        <end position="60"/>
    </location>
</feature>
<dbReference type="EMBL" id="CP077062">
    <property type="protein sequence ID" value="QWZ09906.1"/>
    <property type="molecule type" value="Genomic_DNA"/>
</dbReference>
<dbReference type="KEGG" id="nps:KRR39_09340"/>
<feature type="region of interest" description="Disordered" evidence="1">
    <location>
        <begin position="23"/>
        <end position="70"/>
    </location>
</feature>
<keyword evidence="3" id="KW-1185">Reference proteome</keyword>
<reference evidence="2" key="1">
    <citation type="submission" date="2021-06" db="EMBL/GenBank/DDBJ databases">
        <title>Complete genome sequence of Nocardioides sp. G188.</title>
        <authorList>
            <person name="Im W.-T."/>
        </authorList>
    </citation>
    <scope>NUCLEOTIDE SEQUENCE</scope>
    <source>
        <strain evidence="2">G188</strain>
    </source>
</reference>
<dbReference type="AlphaFoldDB" id="A0A975Y1V4"/>
<evidence type="ECO:0000256" key="1">
    <source>
        <dbReference type="SAM" id="MobiDB-lite"/>
    </source>
</evidence>
<sequence length="70" mass="7606">MTCARCGATVLDRMRHLAWHARNDDPDNRLAEPTGTRGAAETTAPRTRTAEAALSTTALAPEHERGHDEP</sequence>
<proteinExistence type="predicted"/>
<evidence type="ECO:0000313" key="2">
    <source>
        <dbReference type="EMBL" id="QWZ09906.1"/>
    </source>
</evidence>
<organism evidence="2 3">
    <name type="scientific">Nocardioides panacis</name>
    <dbReference type="NCBI Taxonomy" id="2849501"/>
    <lineage>
        <taxon>Bacteria</taxon>
        <taxon>Bacillati</taxon>
        <taxon>Actinomycetota</taxon>
        <taxon>Actinomycetes</taxon>
        <taxon>Propionibacteriales</taxon>
        <taxon>Nocardioidaceae</taxon>
        <taxon>Nocardioides</taxon>
    </lineage>
</organism>
<accession>A0A975Y1V4</accession>
<gene>
    <name evidence="2" type="ORF">KRR39_09340</name>
</gene>
<feature type="compositionally biased region" description="Basic and acidic residues" evidence="1">
    <location>
        <begin position="61"/>
        <end position="70"/>
    </location>
</feature>
<dbReference type="RefSeq" id="WP_216941752.1">
    <property type="nucleotide sequence ID" value="NZ_CP077062.1"/>
</dbReference>
<name>A0A975Y1V4_9ACTN</name>
<protein>
    <submittedName>
        <fullName evidence="2">Uncharacterized protein</fullName>
    </submittedName>
</protein>